<evidence type="ECO:0000313" key="2">
    <source>
        <dbReference type="Proteomes" id="UP000831701"/>
    </source>
</evidence>
<protein>
    <submittedName>
        <fullName evidence="1">Uncharacterized protein</fullName>
    </submittedName>
</protein>
<dbReference type="EMBL" id="CM041538">
    <property type="protein sequence ID" value="KAI3368318.1"/>
    <property type="molecule type" value="Genomic_DNA"/>
</dbReference>
<organism evidence="1 2">
    <name type="scientific">Scortum barcoo</name>
    <name type="common">barcoo grunter</name>
    <dbReference type="NCBI Taxonomy" id="214431"/>
    <lineage>
        <taxon>Eukaryota</taxon>
        <taxon>Metazoa</taxon>
        <taxon>Chordata</taxon>
        <taxon>Craniata</taxon>
        <taxon>Vertebrata</taxon>
        <taxon>Euteleostomi</taxon>
        <taxon>Actinopterygii</taxon>
        <taxon>Neopterygii</taxon>
        <taxon>Teleostei</taxon>
        <taxon>Neoteleostei</taxon>
        <taxon>Acanthomorphata</taxon>
        <taxon>Eupercaria</taxon>
        <taxon>Centrarchiformes</taxon>
        <taxon>Terapontoidei</taxon>
        <taxon>Terapontidae</taxon>
        <taxon>Scortum</taxon>
    </lineage>
</organism>
<evidence type="ECO:0000313" key="1">
    <source>
        <dbReference type="EMBL" id="KAI3368318.1"/>
    </source>
</evidence>
<keyword evidence="2" id="KW-1185">Reference proteome</keyword>
<reference evidence="1" key="1">
    <citation type="submission" date="2022-04" db="EMBL/GenBank/DDBJ databases">
        <title>Jade perch genome.</title>
        <authorList>
            <person name="Chao B."/>
        </authorList>
    </citation>
    <scope>NUCLEOTIDE SEQUENCE</scope>
    <source>
        <strain evidence="1">CB-2022</strain>
    </source>
</reference>
<dbReference type="Proteomes" id="UP000831701">
    <property type="component" value="Chromosome 8"/>
</dbReference>
<comment type="caution">
    <text evidence="1">The sequence shown here is derived from an EMBL/GenBank/DDBJ whole genome shotgun (WGS) entry which is preliminary data.</text>
</comment>
<accession>A0ACB8WNQ2</accession>
<gene>
    <name evidence="1" type="ORF">L3Q82_008031</name>
</gene>
<sequence>MDRRRTDGRGMDAEGGRRIHGDRRSRKLAVVIAVQNVLVAACLLVTLYVYLNLTSPQNVHIQFEAIADIPANETLKFTYVISSNMMSLVDEKNDMIYVNCTGPYILYTDVCYKSMSKEETRGMLQLQVQGSSTPVSSLALNTSHEVCRGLHSIAYLKATQQASLYFYCTDGFKIKNVTQNVVL</sequence>
<proteinExistence type="predicted"/>
<name>A0ACB8WNQ2_9TELE</name>